<reference evidence="1" key="1">
    <citation type="submission" date="2021-10" db="EMBL/GenBank/DDBJ databases">
        <authorList>
            <person name="Piombo E."/>
        </authorList>
    </citation>
    <scope>NUCLEOTIDE SEQUENCE</scope>
</reference>
<gene>
    <name evidence="1" type="ORF">CRHIZ90672A_00001688</name>
</gene>
<dbReference type="AlphaFoldDB" id="A0A9N9VJY7"/>
<organism evidence="1 2">
    <name type="scientific">Clonostachys rhizophaga</name>
    <dbReference type="NCBI Taxonomy" id="160324"/>
    <lineage>
        <taxon>Eukaryota</taxon>
        <taxon>Fungi</taxon>
        <taxon>Dikarya</taxon>
        <taxon>Ascomycota</taxon>
        <taxon>Pezizomycotina</taxon>
        <taxon>Sordariomycetes</taxon>
        <taxon>Hypocreomycetidae</taxon>
        <taxon>Hypocreales</taxon>
        <taxon>Bionectriaceae</taxon>
        <taxon>Clonostachys</taxon>
    </lineage>
</organism>
<evidence type="ECO:0000313" key="1">
    <source>
        <dbReference type="EMBL" id="CAH0027722.1"/>
    </source>
</evidence>
<accession>A0A9N9VJY7</accession>
<keyword evidence="2" id="KW-1185">Reference proteome</keyword>
<name>A0A9N9VJY7_9HYPO</name>
<comment type="caution">
    <text evidence="1">The sequence shown here is derived from an EMBL/GenBank/DDBJ whole genome shotgun (WGS) entry which is preliminary data.</text>
</comment>
<dbReference type="Proteomes" id="UP000696573">
    <property type="component" value="Unassembled WGS sequence"/>
</dbReference>
<dbReference type="OrthoDB" id="4314040at2759"/>
<proteinExistence type="predicted"/>
<dbReference type="EMBL" id="CABFNQ020000730">
    <property type="protein sequence ID" value="CAH0027722.1"/>
    <property type="molecule type" value="Genomic_DNA"/>
</dbReference>
<evidence type="ECO:0000313" key="2">
    <source>
        <dbReference type="Proteomes" id="UP000696573"/>
    </source>
</evidence>
<protein>
    <submittedName>
        <fullName evidence="1">Uncharacterized protein</fullName>
    </submittedName>
</protein>
<sequence length="295" mass="33162">MAAAILLLQSSEFYFNLDREASQVKHMAGLRAIISIKGLPSPLDELDLHLFCDSVGTIVLNMILDGDDDAFQGPRIVKAMHTALHKDNETQGMSSEQYRLCLFTMYWCKLASSLRRVFLASAIDSVLTLMAEAKEVADALLRFEEDKLAPILEDKTKIWTVPDDSVLGGFAYQFYDESYCELLLTHVTISILVCQILLSTCELLALPGYHLSQRLRKLSKRMWMSIPYVQGRSLAQRGSTVVPLILSLEHADSTWSDTLVRTIVEFLGPRSVFLPPEPIDFLLDHALRLTGRSHT</sequence>